<dbReference type="OrthoDB" id="27389at2759"/>
<organism evidence="2 3">
    <name type="scientific">Eumeta variegata</name>
    <name type="common">Bagworm moth</name>
    <name type="synonym">Eumeta japonica</name>
    <dbReference type="NCBI Taxonomy" id="151549"/>
    <lineage>
        <taxon>Eukaryota</taxon>
        <taxon>Metazoa</taxon>
        <taxon>Ecdysozoa</taxon>
        <taxon>Arthropoda</taxon>
        <taxon>Hexapoda</taxon>
        <taxon>Insecta</taxon>
        <taxon>Pterygota</taxon>
        <taxon>Neoptera</taxon>
        <taxon>Endopterygota</taxon>
        <taxon>Lepidoptera</taxon>
        <taxon>Glossata</taxon>
        <taxon>Ditrysia</taxon>
        <taxon>Tineoidea</taxon>
        <taxon>Psychidae</taxon>
        <taxon>Oiketicinae</taxon>
        <taxon>Eumeta</taxon>
    </lineage>
</organism>
<feature type="region of interest" description="Disordered" evidence="1">
    <location>
        <begin position="160"/>
        <end position="194"/>
    </location>
</feature>
<sequence>MRSRRGRPCTLFLFRMSLTERGNLPRLCFERARADVGRGPGAHAPQNCATELNRTLQRGDRAGECPHGPRKQRSSVATLTAFVFNPTCYRHSAPSAIPLRLTAVRLTEADSSFSGSRTAVSERARRGRRGCCGAEPSRQRLEVIMFESLVSRLTSPPVARRRHTVHSAREVCSEPEEEAAPAQRRSRPAKQLLDKRRKARLSCADLTAAAGAEPERISRIDAIKAFLPLRQSKSLGRLDGLKESERQCNLRVAPMRARRSDLAHLSCPSPHSTPPNRSYTSDAPYAPEIYSQIYERQKSISE</sequence>
<accession>A0A4C1UKI2</accession>
<evidence type="ECO:0000256" key="1">
    <source>
        <dbReference type="SAM" id="MobiDB-lite"/>
    </source>
</evidence>
<evidence type="ECO:0000313" key="3">
    <source>
        <dbReference type="Proteomes" id="UP000299102"/>
    </source>
</evidence>
<dbReference type="AlphaFoldDB" id="A0A4C1UKI2"/>
<comment type="caution">
    <text evidence="2">The sequence shown here is derived from an EMBL/GenBank/DDBJ whole genome shotgun (WGS) entry which is preliminary data.</text>
</comment>
<feature type="region of interest" description="Disordered" evidence="1">
    <location>
        <begin position="264"/>
        <end position="284"/>
    </location>
</feature>
<name>A0A4C1UKI2_EUMVA</name>
<protein>
    <submittedName>
        <fullName evidence="2">Uncharacterized protein</fullName>
    </submittedName>
</protein>
<dbReference type="Proteomes" id="UP000299102">
    <property type="component" value="Unassembled WGS sequence"/>
</dbReference>
<dbReference type="EMBL" id="BGZK01000187">
    <property type="protein sequence ID" value="GBP26958.1"/>
    <property type="molecule type" value="Genomic_DNA"/>
</dbReference>
<reference evidence="2 3" key="1">
    <citation type="journal article" date="2019" name="Commun. Biol.">
        <title>The bagworm genome reveals a unique fibroin gene that provides high tensile strength.</title>
        <authorList>
            <person name="Kono N."/>
            <person name="Nakamura H."/>
            <person name="Ohtoshi R."/>
            <person name="Tomita M."/>
            <person name="Numata K."/>
            <person name="Arakawa K."/>
        </authorList>
    </citation>
    <scope>NUCLEOTIDE SEQUENCE [LARGE SCALE GENOMIC DNA]</scope>
</reference>
<keyword evidence="3" id="KW-1185">Reference proteome</keyword>
<evidence type="ECO:0000313" key="2">
    <source>
        <dbReference type="EMBL" id="GBP26958.1"/>
    </source>
</evidence>
<gene>
    <name evidence="2" type="ORF">EVAR_95744_1</name>
</gene>
<proteinExistence type="predicted"/>